<dbReference type="RefSeq" id="WP_067475625.1">
    <property type="nucleotide sequence ID" value="NZ_CP015961.1"/>
</dbReference>
<reference evidence="1 2" key="1">
    <citation type="submission" date="2016-06" db="EMBL/GenBank/DDBJ databases">
        <title>Complete genome sequence of a saline-alkali tolerant type strain Dietzia timorensis ID05-A0528T.</title>
        <authorList>
            <person name="Wu X."/>
        </authorList>
    </citation>
    <scope>NUCLEOTIDE SEQUENCE [LARGE SCALE GENOMIC DNA]</scope>
    <source>
        <strain evidence="1 2">ID05-A0528</strain>
    </source>
</reference>
<dbReference type="STRING" id="499555.BJL86_2607"/>
<sequence>MPLIELTAPEGSLTESGRATIQKTLVATLMRWEGAPDNAFFRSISWSYLHEVPADAQTTAEDEEPRFLVKVTVPAGAVSDKQKEGLVADATKDVLAAAGLGEDQALRVWVLITEQADGTWGGGGQIFRYADLVALANG</sequence>
<evidence type="ECO:0008006" key="3">
    <source>
        <dbReference type="Google" id="ProtNLM"/>
    </source>
</evidence>
<organism evidence="1 2">
    <name type="scientific">Dietzia timorensis</name>
    <dbReference type="NCBI Taxonomy" id="499555"/>
    <lineage>
        <taxon>Bacteria</taxon>
        <taxon>Bacillati</taxon>
        <taxon>Actinomycetota</taxon>
        <taxon>Actinomycetes</taxon>
        <taxon>Mycobacteriales</taxon>
        <taxon>Dietziaceae</taxon>
        <taxon>Dietzia</taxon>
    </lineage>
</organism>
<evidence type="ECO:0000313" key="1">
    <source>
        <dbReference type="EMBL" id="ANI93367.1"/>
    </source>
</evidence>
<dbReference type="OrthoDB" id="1438441at2"/>
<accession>A0A173LPZ3</accession>
<dbReference type="SUPFAM" id="SSF55331">
    <property type="entry name" value="Tautomerase/MIF"/>
    <property type="match status" value="1"/>
</dbReference>
<dbReference type="Gene3D" id="3.30.429.10">
    <property type="entry name" value="Macrophage Migration Inhibitory Factor"/>
    <property type="match status" value="1"/>
</dbReference>
<dbReference type="EMBL" id="CP015961">
    <property type="protein sequence ID" value="ANI93367.1"/>
    <property type="molecule type" value="Genomic_DNA"/>
</dbReference>
<protein>
    <recommendedName>
        <fullName evidence="3">4-oxalocrotonate tautomerase domain-containing protein</fullName>
    </recommendedName>
</protein>
<dbReference type="InterPro" id="IPR014347">
    <property type="entry name" value="Tautomerase/MIF_sf"/>
</dbReference>
<dbReference type="AlphaFoldDB" id="A0A173LPZ3"/>
<proteinExistence type="predicted"/>
<dbReference type="Proteomes" id="UP000186104">
    <property type="component" value="Chromosome"/>
</dbReference>
<gene>
    <name evidence="1" type="ORF">BJL86_2607</name>
</gene>
<evidence type="ECO:0000313" key="2">
    <source>
        <dbReference type="Proteomes" id="UP000186104"/>
    </source>
</evidence>
<dbReference type="KEGG" id="dtm:BJL86_2607"/>
<name>A0A173LPZ3_9ACTN</name>
<keyword evidence="2" id="KW-1185">Reference proteome</keyword>